<feature type="domain" description="Anti-sigma K factor RskA C-terminal" evidence="3">
    <location>
        <begin position="121"/>
        <end position="247"/>
    </location>
</feature>
<reference evidence="4 5" key="1">
    <citation type="journal article" date="2019" name="Int. J. Syst. Evol. Microbiol.">
        <title>The Global Catalogue of Microorganisms (GCM) 10K type strain sequencing project: providing services to taxonomists for standard genome sequencing and annotation.</title>
        <authorList>
            <consortium name="The Broad Institute Genomics Platform"/>
            <consortium name="The Broad Institute Genome Sequencing Center for Infectious Disease"/>
            <person name="Wu L."/>
            <person name="Ma J."/>
        </authorList>
    </citation>
    <scope>NUCLEOTIDE SEQUENCE [LARGE SCALE GENOMIC DNA]</scope>
    <source>
        <strain evidence="4 5">JCM 14902</strain>
    </source>
</reference>
<proteinExistence type="predicted"/>
<feature type="transmembrane region" description="Helical" evidence="2">
    <location>
        <begin position="118"/>
        <end position="140"/>
    </location>
</feature>
<sequence>MSHLDPDQLALLAIGEPVASPDELAHLASCSTCAAELSEMTRTVRIARSTLGEDALESPPDRVWASISAELGLSSTSEAGGDDVSESDEPSDEPRASADGGVTETSARPERRRRVIRAIWVLAASLVLIAGVALGTTWAVTSRLAPTPIAEASLDAFPAHVGAVGTADVEQRRDGSRTLVVTLETDDVPDTYREVWLIRNDAAALISLGVLDGDQGTFPIPDGVDLTDYSLVDISVEHIDGDPAHSGDSIVRGKLTFA</sequence>
<keyword evidence="2" id="KW-0472">Membrane</keyword>
<evidence type="ECO:0000256" key="1">
    <source>
        <dbReference type="SAM" id="MobiDB-lite"/>
    </source>
</evidence>
<feature type="region of interest" description="Disordered" evidence="1">
    <location>
        <begin position="74"/>
        <end position="108"/>
    </location>
</feature>
<name>A0ABN2S557_9MICO</name>
<gene>
    <name evidence="4" type="ORF">GCM10009777_12560</name>
</gene>
<evidence type="ECO:0000259" key="3">
    <source>
        <dbReference type="Pfam" id="PF10099"/>
    </source>
</evidence>
<dbReference type="Pfam" id="PF10099">
    <property type="entry name" value="RskA_C"/>
    <property type="match status" value="1"/>
</dbReference>
<dbReference type="Proteomes" id="UP001500326">
    <property type="component" value="Unassembled WGS sequence"/>
</dbReference>
<dbReference type="EMBL" id="BAAAOH010000001">
    <property type="protein sequence ID" value="GAA1980578.1"/>
    <property type="molecule type" value="Genomic_DNA"/>
</dbReference>
<comment type="caution">
    <text evidence="4">The sequence shown here is derived from an EMBL/GenBank/DDBJ whole genome shotgun (WGS) entry which is preliminary data.</text>
</comment>
<dbReference type="InterPro" id="IPR018764">
    <property type="entry name" value="RskA_C"/>
</dbReference>
<organism evidence="4 5">
    <name type="scientific">Microbacterium pumilum</name>
    <dbReference type="NCBI Taxonomy" id="344165"/>
    <lineage>
        <taxon>Bacteria</taxon>
        <taxon>Bacillati</taxon>
        <taxon>Actinomycetota</taxon>
        <taxon>Actinomycetes</taxon>
        <taxon>Micrococcales</taxon>
        <taxon>Microbacteriaceae</taxon>
        <taxon>Microbacterium</taxon>
    </lineage>
</organism>
<keyword evidence="2" id="KW-1133">Transmembrane helix</keyword>
<protein>
    <recommendedName>
        <fullName evidence="3">Anti-sigma K factor RskA C-terminal domain-containing protein</fullName>
    </recommendedName>
</protein>
<feature type="compositionally biased region" description="Acidic residues" evidence="1">
    <location>
        <begin position="80"/>
        <end position="91"/>
    </location>
</feature>
<accession>A0ABN2S557</accession>
<evidence type="ECO:0000313" key="5">
    <source>
        <dbReference type="Proteomes" id="UP001500326"/>
    </source>
</evidence>
<evidence type="ECO:0000313" key="4">
    <source>
        <dbReference type="EMBL" id="GAA1980578.1"/>
    </source>
</evidence>
<evidence type="ECO:0000256" key="2">
    <source>
        <dbReference type="SAM" id="Phobius"/>
    </source>
</evidence>
<dbReference type="RefSeq" id="WP_344059578.1">
    <property type="nucleotide sequence ID" value="NZ_BAAAOH010000001.1"/>
</dbReference>
<keyword evidence="2" id="KW-0812">Transmembrane</keyword>
<keyword evidence="5" id="KW-1185">Reference proteome</keyword>